<evidence type="ECO:0000313" key="7">
    <source>
        <dbReference type="Proteomes" id="UP000488936"/>
    </source>
</evidence>
<evidence type="ECO:0000259" key="5">
    <source>
        <dbReference type="PROSITE" id="PS51352"/>
    </source>
</evidence>
<keyword evidence="3" id="KW-1015">Disulfide bond</keyword>
<dbReference type="EMBL" id="WMJY01000016">
    <property type="protein sequence ID" value="MTH29916.1"/>
    <property type="molecule type" value="Genomic_DNA"/>
</dbReference>
<protein>
    <submittedName>
        <fullName evidence="6">Thioredoxin</fullName>
    </submittedName>
</protein>
<keyword evidence="1" id="KW-0813">Transport</keyword>
<dbReference type="Pfam" id="PF00085">
    <property type="entry name" value="Thioredoxin"/>
    <property type="match status" value="1"/>
</dbReference>
<keyword evidence="2" id="KW-0249">Electron transport</keyword>
<dbReference type="OrthoDB" id="9790390at2"/>
<feature type="domain" description="Thioredoxin" evidence="5">
    <location>
        <begin position="1"/>
        <end position="100"/>
    </location>
</feature>
<dbReference type="PROSITE" id="PS51352">
    <property type="entry name" value="THIOREDOXIN_2"/>
    <property type="match status" value="1"/>
</dbReference>
<evidence type="ECO:0000256" key="1">
    <source>
        <dbReference type="ARBA" id="ARBA00022448"/>
    </source>
</evidence>
<dbReference type="InterPro" id="IPR017937">
    <property type="entry name" value="Thioredoxin_CS"/>
</dbReference>
<evidence type="ECO:0000256" key="2">
    <source>
        <dbReference type="ARBA" id="ARBA00022982"/>
    </source>
</evidence>
<dbReference type="GO" id="GO:0005737">
    <property type="term" value="C:cytoplasm"/>
    <property type="evidence" value="ECO:0007669"/>
    <property type="project" value="TreeGrafter"/>
</dbReference>
<dbReference type="AlphaFoldDB" id="A0A7K1GM51"/>
<dbReference type="InterPro" id="IPR013766">
    <property type="entry name" value="Thioredoxin_domain"/>
</dbReference>
<evidence type="ECO:0000313" key="6">
    <source>
        <dbReference type="EMBL" id="MTH29916.1"/>
    </source>
</evidence>
<accession>A0A7K1GM51</accession>
<gene>
    <name evidence="6" type="ORF">GJV77_08305</name>
</gene>
<name>A0A7K1GM51_9FLAO</name>
<dbReference type="RefSeq" id="WP_155035908.1">
    <property type="nucleotide sequence ID" value="NZ_JBHTIG010000053.1"/>
</dbReference>
<dbReference type="SUPFAM" id="SSF52833">
    <property type="entry name" value="Thioredoxin-like"/>
    <property type="match status" value="1"/>
</dbReference>
<sequence length="105" mass="12409">MDNTIDFDNLDRPILLQFYADWCAPCRTQTGVVNHIKADIEEYVDLRMVNLDKDREWVEEFYIRSVPTLILLNKQGDIYWRQSGVTPPQLIVKYVMEVSELNTIE</sequence>
<comment type="caution">
    <text evidence="6">The sequence shown here is derived from an EMBL/GenBank/DDBJ whole genome shotgun (WGS) entry which is preliminary data.</text>
</comment>
<organism evidence="6 7">
    <name type="scientific">Myroides pelagicus</name>
    <dbReference type="NCBI Taxonomy" id="270914"/>
    <lineage>
        <taxon>Bacteria</taxon>
        <taxon>Pseudomonadati</taxon>
        <taxon>Bacteroidota</taxon>
        <taxon>Flavobacteriia</taxon>
        <taxon>Flavobacteriales</taxon>
        <taxon>Flavobacteriaceae</taxon>
        <taxon>Myroides</taxon>
    </lineage>
</organism>
<dbReference type="GO" id="GO:0015035">
    <property type="term" value="F:protein-disulfide reductase activity"/>
    <property type="evidence" value="ECO:0007669"/>
    <property type="project" value="TreeGrafter"/>
</dbReference>
<dbReference type="InterPro" id="IPR036249">
    <property type="entry name" value="Thioredoxin-like_sf"/>
</dbReference>
<dbReference type="Proteomes" id="UP000488936">
    <property type="component" value="Unassembled WGS sequence"/>
</dbReference>
<keyword evidence="4" id="KW-0676">Redox-active center</keyword>
<reference evidence="6 7" key="1">
    <citation type="journal article" date="2006" name="Int. J. Syst. Evol. Microbiol.">
        <title>Myroides pelagicus sp. nov., isolated from seawater in Thailand.</title>
        <authorList>
            <person name="Yoon J."/>
            <person name="Maneerat S."/>
            <person name="Kawai F."/>
            <person name="Yokota A."/>
        </authorList>
    </citation>
    <scope>NUCLEOTIDE SEQUENCE [LARGE SCALE GENOMIC DNA]</scope>
    <source>
        <strain evidence="6 7">SM1T</strain>
    </source>
</reference>
<dbReference type="CDD" id="cd02947">
    <property type="entry name" value="TRX_family"/>
    <property type="match status" value="1"/>
</dbReference>
<dbReference type="PROSITE" id="PS00194">
    <property type="entry name" value="THIOREDOXIN_1"/>
    <property type="match status" value="1"/>
</dbReference>
<proteinExistence type="predicted"/>
<dbReference type="Gene3D" id="3.40.30.10">
    <property type="entry name" value="Glutaredoxin"/>
    <property type="match status" value="1"/>
</dbReference>
<evidence type="ECO:0000256" key="4">
    <source>
        <dbReference type="ARBA" id="ARBA00023284"/>
    </source>
</evidence>
<dbReference type="PANTHER" id="PTHR45663:SF11">
    <property type="entry name" value="GEO12009P1"/>
    <property type="match status" value="1"/>
</dbReference>
<keyword evidence="7" id="KW-1185">Reference proteome</keyword>
<evidence type="ECO:0000256" key="3">
    <source>
        <dbReference type="ARBA" id="ARBA00023157"/>
    </source>
</evidence>
<dbReference type="PANTHER" id="PTHR45663">
    <property type="entry name" value="GEO12009P1"/>
    <property type="match status" value="1"/>
</dbReference>